<keyword evidence="1" id="KW-1133">Transmembrane helix</keyword>
<evidence type="ECO:0000313" key="2">
    <source>
        <dbReference type="EMBL" id="RDU37866.1"/>
    </source>
</evidence>
<organism evidence="2 3">
    <name type="scientific">Neobacillus piezotolerans</name>
    <dbReference type="NCBI Taxonomy" id="2259171"/>
    <lineage>
        <taxon>Bacteria</taxon>
        <taxon>Bacillati</taxon>
        <taxon>Bacillota</taxon>
        <taxon>Bacilli</taxon>
        <taxon>Bacillales</taxon>
        <taxon>Bacillaceae</taxon>
        <taxon>Neobacillus</taxon>
    </lineage>
</organism>
<name>A0A3D8GV02_9BACI</name>
<accession>A0A3D8GV02</accession>
<feature type="transmembrane region" description="Helical" evidence="1">
    <location>
        <begin position="43"/>
        <end position="63"/>
    </location>
</feature>
<dbReference type="EMBL" id="QNQT01000002">
    <property type="protein sequence ID" value="RDU37866.1"/>
    <property type="molecule type" value="Genomic_DNA"/>
</dbReference>
<keyword evidence="1" id="KW-0472">Membrane</keyword>
<keyword evidence="1" id="KW-0812">Transmembrane</keyword>
<evidence type="ECO:0000256" key="1">
    <source>
        <dbReference type="SAM" id="Phobius"/>
    </source>
</evidence>
<dbReference type="Proteomes" id="UP000257144">
    <property type="component" value="Unassembled WGS sequence"/>
</dbReference>
<sequence length="69" mass="7565">MVWLLVSLLGLILIVGAIFFFVHEAKSLENKAMGTYSFLFDLVFSFIGGAILLGLLLFIFGLAKAVELL</sequence>
<comment type="caution">
    <text evidence="2">The sequence shown here is derived from an EMBL/GenBank/DDBJ whole genome shotgun (WGS) entry which is preliminary data.</text>
</comment>
<protein>
    <submittedName>
        <fullName evidence="2">Uncharacterized protein</fullName>
    </submittedName>
</protein>
<gene>
    <name evidence="2" type="ORF">DRW41_08600</name>
</gene>
<evidence type="ECO:0000313" key="3">
    <source>
        <dbReference type="Proteomes" id="UP000257144"/>
    </source>
</evidence>
<reference evidence="2 3" key="1">
    <citation type="submission" date="2018-07" db="EMBL/GenBank/DDBJ databases">
        <title>Bacillus sp. YLB-04 draft genome sequence.</title>
        <authorList>
            <person name="Yu L."/>
            <person name="Tang X."/>
        </authorList>
    </citation>
    <scope>NUCLEOTIDE SEQUENCE [LARGE SCALE GENOMIC DNA]</scope>
    <source>
        <strain evidence="2 3">YLB-04</strain>
    </source>
</reference>
<dbReference type="AlphaFoldDB" id="A0A3D8GV02"/>
<keyword evidence="3" id="KW-1185">Reference proteome</keyword>
<dbReference type="RefSeq" id="WP_115451536.1">
    <property type="nucleotide sequence ID" value="NZ_QNQT01000002.1"/>
</dbReference>
<proteinExistence type="predicted"/>